<evidence type="ECO:0000313" key="8">
    <source>
        <dbReference type="EMBL" id="PSB39366.1"/>
    </source>
</evidence>
<keyword evidence="4" id="KW-0067">ATP-binding</keyword>
<dbReference type="Pfam" id="PF00586">
    <property type="entry name" value="AIRS"/>
    <property type="match status" value="1"/>
</dbReference>
<evidence type="ECO:0000256" key="2">
    <source>
        <dbReference type="ARBA" id="ARBA00022741"/>
    </source>
</evidence>
<dbReference type="SUPFAM" id="SSF51905">
    <property type="entry name" value="FAD/NAD(P)-binding domain"/>
    <property type="match status" value="1"/>
</dbReference>
<gene>
    <name evidence="8" type="primary">selD</name>
    <name evidence="8" type="ORF">C7B81_01600</name>
</gene>
<dbReference type="InterPro" id="IPR030805">
    <property type="entry name" value="Oxidorec-SedlD_fusion"/>
</dbReference>
<dbReference type="InterPro" id="IPR010918">
    <property type="entry name" value="PurM-like_C_dom"/>
</dbReference>
<keyword evidence="3" id="KW-0418">Kinase</keyword>
<evidence type="ECO:0000256" key="1">
    <source>
        <dbReference type="ARBA" id="ARBA00022679"/>
    </source>
</evidence>
<protein>
    <submittedName>
        <fullName evidence="8">Selenide, water dikinase SelD</fullName>
    </submittedName>
</protein>
<dbReference type="SUPFAM" id="SSF55326">
    <property type="entry name" value="PurM N-terminal domain-like"/>
    <property type="match status" value="1"/>
</dbReference>
<evidence type="ECO:0000256" key="4">
    <source>
        <dbReference type="ARBA" id="ARBA00022840"/>
    </source>
</evidence>
<evidence type="ECO:0000313" key="9">
    <source>
        <dbReference type="Proteomes" id="UP000238218"/>
    </source>
</evidence>
<dbReference type="Pfam" id="PF02769">
    <property type="entry name" value="AIRS_C"/>
    <property type="match status" value="1"/>
</dbReference>
<dbReference type="InterPro" id="IPR036188">
    <property type="entry name" value="FAD/NAD-bd_sf"/>
</dbReference>
<dbReference type="Gene3D" id="3.90.650.10">
    <property type="entry name" value="PurM-like C-terminal domain"/>
    <property type="match status" value="1"/>
</dbReference>
<sequence>MNAAPERHKLLLAGGGHSHVLVLRRWLMRPRLRPPYTRITLVSRHGTALYSGLLPAVVAGLEPPEAAAIDLRRLCTLAGVTFVQAEITGLDLAARELRLAGRPPLRFDRLSLDLGAVTTTSGWSGGQAMAVKPLEPFLAWAEQRVAGEPLVIRGGGAAAVELALAFRARGMACELLLQGERLNLGSTAANRAAERLLAQAAIPIQRRAPAEAPADLACTGSRAPAWLAAAGLPVDPENGRVLTESSLAVIGHPALFASGDCGLIASDSRPPSGVWAVRAAPVLAENLRRSLAEPARPLRPWRPQARALQMLGDGGWQTGGPRALAFYGPVALGPSAWIWHWKQRIDRAFMARFAELQPMATAAMACRGCAAKLGAAPLAAALARLDPAGPRRPVEDAPVVGTAADGDLLLQSVDGFPALVDDPWLNGRLTSLHACSDLWASGAAVDSVQALVTVPEAAAGIQEELLLQTLAGVRSVLEPLGAPLVGGHTLEGRDGAGLALALTVNGRVAPAAHWGKGPLRPGEALLLSRPLGSGVLFAAAMAGAAAPAWMEALLEALQRSQAPLVPLLAAHGCRACTDITGFGLLGHLGEMLEASGAGVAVELEAAAMSAWPGALELLERGFASSLAPANAAALALLEGPVRLVGGSGAGRAALAGLLIDPQTCGPLLAALPAAEAPAALAALRAAGFGAAAVVGRVVSRSGAAAASPAPGG</sequence>
<dbReference type="EMBL" id="PVWP01000001">
    <property type="protein sequence ID" value="PSB39366.1"/>
    <property type="molecule type" value="Genomic_DNA"/>
</dbReference>
<comment type="caution">
    <text evidence="8">The sequence shown here is derived from an EMBL/GenBank/DDBJ whole genome shotgun (WGS) entry which is preliminary data.</text>
</comment>
<keyword evidence="5" id="KW-0711">Selenium</keyword>
<reference evidence="8 9" key="2">
    <citation type="submission" date="2018-03" db="EMBL/GenBank/DDBJ databases">
        <title>The ancient ancestry and fast evolution of plastids.</title>
        <authorList>
            <person name="Moore K.R."/>
            <person name="Magnabosco C."/>
            <person name="Momper L."/>
            <person name="Gold D.A."/>
            <person name="Bosak T."/>
            <person name="Fournier G.P."/>
        </authorList>
    </citation>
    <scope>NUCLEOTIDE SEQUENCE [LARGE SCALE GENOMIC DNA]</scope>
    <source>
        <strain evidence="8 9">CCALA 015</strain>
    </source>
</reference>
<dbReference type="Proteomes" id="UP000238218">
    <property type="component" value="Unassembled WGS sequence"/>
</dbReference>
<dbReference type="SUPFAM" id="SSF56042">
    <property type="entry name" value="PurM C-terminal domain-like"/>
    <property type="match status" value="1"/>
</dbReference>
<dbReference type="PANTHER" id="PTHR10256">
    <property type="entry name" value="SELENIDE, WATER DIKINASE"/>
    <property type="match status" value="1"/>
</dbReference>
<dbReference type="NCBIfam" id="TIGR04369">
    <property type="entry name" value="fusion_not_SelD"/>
    <property type="match status" value="1"/>
</dbReference>
<dbReference type="InterPro" id="IPR016188">
    <property type="entry name" value="PurM-like_N"/>
</dbReference>
<evidence type="ECO:0000259" key="6">
    <source>
        <dbReference type="Pfam" id="PF00586"/>
    </source>
</evidence>
<evidence type="ECO:0000256" key="5">
    <source>
        <dbReference type="ARBA" id="ARBA00023266"/>
    </source>
</evidence>
<dbReference type="RefSeq" id="WP_106219561.1">
    <property type="nucleotide sequence ID" value="NZ_PVWP01000001.1"/>
</dbReference>
<dbReference type="NCBIfam" id="TIGR00476">
    <property type="entry name" value="selD"/>
    <property type="match status" value="1"/>
</dbReference>
<feature type="domain" description="PurM-like C-terminal" evidence="7">
    <location>
        <begin position="520"/>
        <end position="702"/>
    </location>
</feature>
<accession>A0ABX5FDJ9</accession>
<dbReference type="Gene3D" id="3.30.1330.10">
    <property type="entry name" value="PurM-like, N-terminal domain"/>
    <property type="match status" value="1"/>
</dbReference>
<proteinExistence type="predicted"/>
<dbReference type="InterPro" id="IPR036676">
    <property type="entry name" value="PurM-like_C_sf"/>
</dbReference>
<organism evidence="8 9">
    <name type="scientific">Aphanothece cf. minutissima CCALA 015</name>
    <dbReference type="NCBI Taxonomy" id="2107695"/>
    <lineage>
        <taxon>Bacteria</taxon>
        <taxon>Bacillati</taxon>
        <taxon>Cyanobacteriota</taxon>
        <taxon>Cyanophyceae</taxon>
        <taxon>Oscillatoriophycideae</taxon>
        <taxon>Chroococcales</taxon>
        <taxon>Aphanothecaceae</taxon>
        <taxon>Aphanothece</taxon>
    </lineage>
</organism>
<dbReference type="Gene3D" id="3.50.50.100">
    <property type="match status" value="2"/>
</dbReference>
<keyword evidence="1" id="KW-0808">Transferase</keyword>
<reference evidence="8 9" key="1">
    <citation type="submission" date="2018-02" db="EMBL/GenBank/DDBJ databases">
        <authorList>
            <person name="Moore K."/>
            <person name="Momper L."/>
        </authorList>
    </citation>
    <scope>NUCLEOTIDE SEQUENCE [LARGE SCALE GENOMIC DNA]</scope>
    <source>
        <strain evidence="8 9">CCALA 015</strain>
    </source>
</reference>
<dbReference type="PANTHER" id="PTHR10256:SF0">
    <property type="entry name" value="INACTIVE SELENIDE, WATER DIKINASE-LIKE PROTEIN-RELATED"/>
    <property type="match status" value="1"/>
</dbReference>
<dbReference type="InterPro" id="IPR036921">
    <property type="entry name" value="PurM-like_N_sf"/>
</dbReference>
<feature type="domain" description="PurM-like N-terminal" evidence="6">
    <location>
        <begin position="396"/>
        <end position="508"/>
    </location>
</feature>
<evidence type="ECO:0000259" key="7">
    <source>
        <dbReference type="Pfam" id="PF02769"/>
    </source>
</evidence>
<evidence type="ECO:0000256" key="3">
    <source>
        <dbReference type="ARBA" id="ARBA00022777"/>
    </source>
</evidence>
<keyword evidence="2" id="KW-0547">Nucleotide-binding</keyword>
<dbReference type="InterPro" id="IPR004536">
    <property type="entry name" value="SPS/SelD"/>
</dbReference>
<name>A0ABX5FDJ9_9CHRO</name>
<keyword evidence="9" id="KW-1185">Reference proteome</keyword>